<protein>
    <recommendedName>
        <fullName evidence="3">Bacteriocin</fullName>
    </recommendedName>
</protein>
<gene>
    <name evidence="1" type="ORF">C1631_004350</name>
</gene>
<evidence type="ECO:0000313" key="2">
    <source>
        <dbReference type="Proteomes" id="UP000236594"/>
    </source>
</evidence>
<evidence type="ECO:0000313" key="1">
    <source>
        <dbReference type="EMBL" id="PWN71853.1"/>
    </source>
</evidence>
<name>A0A316XI59_9FLAO</name>
<dbReference type="AlphaFoldDB" id="A0A316XI59"/>
<organism evidence="1 2">
    <name type="scientific">Chryseobacterium phosphatilyticum</name>
    <dbReference type="NCBI Taxonomy" id="475075"/>
    <lineage>
        <taxon>Bacteria</taxon>
        <taxon>Pseudomonadati</taxon>
        <taxon>Bacteroidota</taxon>
        <taxon>Flavobacteriia</taxon>
        <taxon>Flavobacteriales</taxon>
        <taxon>Weeksellaceae</taxon>
        <taxon>Chryseobacterium group</taxon>
        <taxon>Chryseobacterium</taxon>
    </lineage>
</organism>
<accession>A0A316XI59</accession>
<dbReference type="Proteomes" id="UP000236594">
    <property type="component" value="Unassembled WGS sequence"/>
</dbReference>
<keyword evidence="2" id="KW-1185">Reference proteome</keyword>
<comment type="caution">
    <text evidence="1">The sequence shown here is derived from an EMBL/GenBank/DDBJ whole genome shotgun (WGS) entry which is preliminary data.</text>
</comment>
<dbReference type="EMBL" id="PPED02000001">
    <property type="protein sequence ID" value="PWN71853.1"/>
    <property type="molecule type" value="Genomic_DNA"/>
</dbReference>
<reference evidence="1 2" key="1">
    <citation type="submission" date="2018-04" db="EMBL/GenBank/DDBJ databases">
        <title>Draft Genome Sequence of Phosphate-Solubilizing Chryseobacterium sp. ISE14 that is a Biocontrol and Plant Growth-Promoting Rhizobacterium Isolated from Cucumber.</title>
        <authorList>
            <person name="Jeong J.-J."/>
            <person name="Sang M.K."/>
            <person name="Choi I.-G."/>
            <person name="Kim K.D."/>
        </authorList>
    </citation>
    <scope>NUCLEOTIDE SEQUENCE [LARGE SCALE GENOMIC DNA]</scope>
    <source>
        <strain evidence="1 2">ISE14</strain>
    </source>
</reference>
<evidence type="ECO:0008006" key="3">
    <source>
        <dbReference type="Google" id="ProtNLM"/>
    </source>
</evidence>
<sequence length="85" mass="9628">MDFNYFTYFSVNQTYKNKTMDKKLLSKGKKLSKRELKTIAGGLLNCMQPGTPCEGPLCDPPIVSDDPRDYCTIFSPRCAQIVCRP</sequence>
<proteinExistence type="predicted"/>